<proteinExistence type="inferred from homology"/>
<evidence type="ECO:0000256" key="5">
    <source>
        <dbReference type="ARBA" id="ARBA00022989"/>
    </source>
</evidence>
<reference evidence="8 9" key="1">
    <citation type="submission" date="2020-04" db="EMBL/GenBank/DDBJ databases">
        <title>MicrobeNet Type strains.</title>
        <authorList>
            <person name="Nicholson A.C."/>
        </authorList>
    </citation>
    <scope>NUCLEOTIDE SEQUENCE [LARGE SCALE GENOMIC DNA]</scope>
    <source>
        <strain evidence="8 9">ATCC 23612</strain>
    </source>
</reference>
<evidence type="ECO:0000256" key="2">
    <source>
        <dbReference type="ARBA" id="ARBA00006228"/>
    </source>
</evidence>
<keyword evidence="9" id="KW-1185">Reference proteome</keyword>
<dbReference type="GO" id="GO:0005886">
    <property type="term" value="C:plasma membrane"/>
    <property type="evidence" value="ECO:0007669"/>
    <property type="project" value="UniProtKB-SubCell"/>
</dbReference>
<sequence length="205" mass="22733">MNGLQEKKRIGLTALRRRLGKVQLPVALGMTLVWMLLFDAFQLRRESLGLLVLGFLVSVMIMLLFPLPPITPGFRFRPLYLLRLLVYILARMVSASFRVTVQTFTPGRVHSSVVEVRLRTDSDLMQVCVAIASSIIPGSVVVEVGQPDRALYVHVLGADDDSSIEQGREDVLHLEERIVMALGTREDVAALRTGESVLGEGRGRP</sequence>
<evidence type="ECO:0000313" key="8">
    <source>
        <dbReference type="EMBL" id="NKY99003.1"/>
    </source>
</evidence>
<comment type="subcellular location">
    <subcellularLocation>
        <location evidence="1">Cell membrane</location>
        <topology evidence="1">Multi-pass membrane protein</topology>
    </subcellularLocation>
</comment>
<dbReference type="PANTHER" id="PTHR34584">
    <property type="entry name" value="NA(+)/H(+) ANTIPORTER SUBUNIT E1"/>
    <property type="match status" value="1"/>
</dbReference>
<feature type="transmembrane region" description="Helical" evidence="7">
    <location>
        <begin position="22"/>
        <end position="41"/>
    </location>
</feature>
<dbReference type="NCBIfam" id="NF006521">
    <property type="entry name" value="PRK08965.1-5"/>
    <property type="match status" value="1"/>
</dbReference>
<evidence type="ECO:0000256" key="1">
    <source>
        <dbReference type="ARBA" id="ARBA00004651"/>
    </source>
</evidence>
<keyword evidence="5 7" id="KW-1133">Transmembrane helix</keyword>
<organism evidence="8 9">
    <name type="scientific">Nocardiopsis alborubida</name>
    <dbReference type="NCBI Taxonomy" id="146802"/>
    <lineage>
        <taxon>Bacteria</taxon>
        <taxon>Bacillati</taxon>
        <taxon>Actinomycetota</taxon>
        <taxon>Actinomycetes</taxon>
        <taxon>Streptosporangiales</taxon>
        <taxon>Nocardiopsidaceae</taxon>
        <taxon>Nocardiopsis</taxon>
    </lineage>
</organism>
<name>A0A7X6MCP4_9ACTN</name>
<evidence type="ECO:0000256" key="4">
    <source>
        <dbReference type="ARBA" id="ARBA00022692"/>
    </source>
</evidence>
<comment type="similarity">
    <text evidence="2">Belongs to the CPA3 antiporters (TC 2.A.63) subunit E family.</text>
</comment>
<dbReference type="Pfam" id="PF01899">
    <property type="entry name" value="MNHE"/>
    <property type="match status" value="1"/>
</dbReference>
<dbReference type="PANTHER" id="PTHR34584:SF1">
    <property type="entry name" value="NA(+)_H(+) ANTIPORTER SUBUNIT E1"/>
    <property type="match status" value="1"/>
</dbReference>
<protein>
    <submittedName>
        <fullName evidence="8">Na+/H+ antiporter subunit E</fullName>
    </submittedName>
</protein>
<dbReference type="RefSeq" id="WP_061079319.1">
    <property type="nucleotide sequence ID" value="NZ_JAAXPG010000013.1"/>
</dbReference>
<dbReference type="Proteomes" id="UP000553209">
    <property type="component" value="Unassembled WGS sequence"/>
</dbReference>
<dbReference type="InterPro" id="IPR002758">
    <property type="entry name" value="Cation_antiport_E"/>
</dbReference>
<dbReference type="AlphaFoldDB" id="A0A7X6MCP4"/>
<dbReference type="GO" id="GO:0008324">
    <property type="term" value="F:monoatomic cation transmembrane transporter activity"/>
    <property type="evidence" value="ECO:0007669"/>
    <property type="project" value="InterPro"/>
</dbReference>
<keyword evidence="4 7" id="KW-0812">Transmembrane</keyword>
<accession>A0A7X6MCP4</accession>
<evidence type="ECO:0000313" key="9">
    <source>
        <dbReference type="Proteomes" id="UP000553209"/>
    </source>
</evidence>
<evidence type="ECO:0000256" key="6">
    <source>
        <dbReference type="ARBA" id="ARBA00023136"/>
    </source>
</evidence>
<gene>
    <name evidence="8" type="ORF">HGB44_15230</name>
</gene>
<evidence type="ECO:0000256" key="3">
    <source>
        <dbReference type="ARBA" id="ARBA00022475"/>
    </source>
</evidence>
<feature type="transmembrane region" description="Helical" evidence="7">
    <location>
        <begin position="80"/>
        <end position="101"/>
    </location>
</feature>
<evidence type="ECO:0000256" key="7">
    <source>
        <dbReference type="SAM" id="Phobius"/>
    </source>
</evidence>
<keyword evidence="6 7" id="KW-0472">Membrane</keyword>
<feature type="transmembrane region" description="Helical" evidence="7">
    <location>
        <begin position="48"/>
        <end position="68"/>
    </location>
</feature>
<comment type="caution">
    <text evidence="8">The sequence shown here is derived from an EMBL/GenBank/DDBJ whole genome shotgun (WGS) entry which is preliminary data.</text>
</comment>
<dbReference type="EMBL" id="JAAXPG010000013">
    <property type="protein sequence ID" value="NKY99003.1"/>
    <property type="molecule type" value="Genomic_DNA"/>
</dbReference>
<keyword evidence="3" id="KW-1003">Cell membrane</keyword>